<keyword evidence="2" id="KW-0472">Membrane</keyword>
<evidence type="ECO:0000313" key="3">
    <source>
        <dbReference type="EMBL" id="HIJ99458.1"/>
    </source>
</evidence>
<evidence type="ECO:0000256" key="1">
    <source>
        <dbReference type="SAM" id="MobiDB-lite"/>
    </source>
</evidence>
<accession>A0A832ULN1</accession>
<keyword evidence="2" id="KW-1133">Transmembrane helix</keyword>
<name>A0A832ULN1_9ARCH</name>
<evidence type="ECO:0000313" key="4">
    <source>
        <dbReference type="Proteomes" id="UP000604391"/>
    </source>
</evidence>
<dbReference type="EMBL" id="DVAD01000007">
    <property type="protein sequence ID" value="HIJ99458.1"/>
    <property type="molecule type" value="Genomic_DNA"/>
</dbReference>
<feature type="transmembrane region" description="Helical" evidence="2">
    <location>
        <begin position="410"/>
        <end position="432"/>
    </location>
</feature>
<sequence length="438" mass="47647">MKRIVIITLIVFLLLSSSAYAGNILTISNASMENGSIVLHIKNEVSSVMYTNSSKHSTESLSFMVDGNSVDIKSAEANDIAYGSTKKVVLDSVWPTTGAKLINVTYTDSSSTSYPSEFWVVFAQKGLVKIDYSYSPSIADTDSDLIATFTLKSSSEAAITSLDINIPNNPRYFFVDSKGFPNSMSAGDEREFKIYLKSSGSSMSDTTIYTTVYLAINVTYAYLGYNDELSLNESIIVFNPLKVLTLPHIMTKLEGPQSSEQGTTAEINAFAWNDKEGSNKGCSLSLSLSSDDSRLSIPVTTIIPGEDLVHTYAVPADSLGTFKIEIPSDMPDGEYYLTLKGSYKDCEVNAPLSVEESVFVLRVTSATKEEAPVDEPAAGEPAEEESPGLTNQTAEPEVVEKKSFKEKNPFLFLLLLGALAGLGTFAVIHYLIRRTSYI</sequence>
<gene>
    <name evidence="3" type="ORF">H1011_01380</name>
</gene>
<dbReference type="Proteomes" id="UP000604391">
    <property type="component" value="Unassembled WGS sequence"/>
</dbReference>
<reference evidence="3 4" key="1">
    <citation type="journal article" name="Nat. Commun.">
        <title>Undinarchaeota illuminate DPANN phylogeny and the impact of gene transfer on archaeal evolution.</title>
        <authorList>
            <person name="Dombrowski N."/>
            <person name="Williams T.A."/>
            <person name="Sun J."/>
            <person name="Woodcroft B.J."/>
            <person name="Lee J.H."/>
            <person name="Minh B.Q."/>
            <person name="Rinke C."/>
            <person name="Spang A."/>
        </authorList>
    </citation>
    <scope>NUCLEOTIDE SEQUENCE [LARGE SCALE GENOMIC DNA]</scope>
    <source>
        <strain evidence="3">MAG_bin17</strain>
    </source>
</reference>
<comment type="caution">
    <text evidence="3">The sequence shown here is derived from an EMBL/GenBank/DDBJ whole genome shotgun (WGS) entry which is preliminary data.</text>
</comment>
<evidence type="ECO:0000256" key="2">
    <source>
        <dbReference type="SAM" id="Phobius"/>
    </source>
</evidence>
<keyword evidence="4" id="KW-1185">Reference proteome</keyword>
<proteinExistence type="predicted"/>
<protein>
    <submittedName>
        <fullName evidence="3">Uncharacterized protein</fullName>
    </submittedName>
</protein>
<keyword evidence="2" id="KW-0812">Transmembrane</keyword>
<dbReference type="AlphaFoldDB" id="A0A832ULN1"/>
<feature type="region of interest" description="Disordered" evidence="1">
    <location>
        <begin position="370"/>
        <end position="398"/>
    </location>
</feature>
<organism evidence="3 4">
    <name type="scientific">Candidatus Undinarchaeum marinum</name>
    <dbReference type="NCBI Taxonomy" id="2756141"/>
    <lineage>
        <taxon>Archaea</taxon>
        <taxon>Candidatus Undinarchaeota</taxon>
        <taxon>Candidatus Undinarchaeia</taxon>
        <taxon>Candidatus Undinarchaeales</taxon>
        <taxon>Candidatus Undinarchaeaceae</taxon>
        <taxon>Candidatus Undinarchaeum</taxon>
    </lineage>
</organism>